<evidence type="ECO:0000313" key="7">
    <source>
        <dbReference type="EMBL" id="KAJ9156303.1"/>
    </source>
</evidence>
<dbReference type="Proteomes" id="UP001174694">
    <property type="component" value="Unassembled WGS sequence"/>
</dbReference>
<reference evidence="7" key="1">
    <citation type="submission" date="2022-07" db="EMBL/GenBank/DDBJ databases">
        <title>Fungi with potential for degradation of polypropylene.</title>
        <authorList>
            <person name="Gostincar C."/>
        </authorList>
    </citation>
    <scope>NUCLEOTIDE SEQUENCE</scope>
    <source>
        <strain evidence="7">EXF-13308</strain>
    </source>
</reference>
<evidence type="ECO:0000256" key="4">
    <source>
        <dbReference type="ARBA" id="ARBA00022679"/>
    </source>
</evidence>
<comment type="cofactor">
    <cofactor evidence="1">
        <name>pyridoxal 5'-phosphate</name>
        <dbReference type="ChEBI" id="CHEBI:597326"/>
    </cofactor>
</comment>
<keyword evidence="3 7" id="KW-0032">Aminotransferase</keyword>
<dbReference type="PANTHER" id="PTHR42790">
    <property type="entry name" value="AMINOTRANSFERASE"/>
    <property type="match status" value="1"/>
</dbReference>
<organism evidence="7 8">
    <name type="scientific">Pleurostoma richardsiae</name>
    <dbReference type="NCBI Taxonomy" id="41990"/>
    <lineage>
        <taxon>Eukaryota</taxon>
        <taxon>Fungi</taxon>
        <taxon>Dikarya</taxon>
        <taxon>Ascomycota</taxon>
        <taxon>Pezizomycotina</taxon>
        <taxon>Sordariomycetes</taxon>
        <taxon>Sordariomycetidae</taxon>
        <taxon>Calosphaeriales</taxon>
        <taxon>Pleurostomataceae</taxon>
        <taxon>Pleurostoma</taxon>
    </lineage>
</organism>
<gene>
    <name evidence="7" type="ORF">NKR23_g1015</name>
</gene>
<dbReference type="CDD" id="cd00609">
    <property type="entry name" value="AAT_like"/>
    <property type="match status" value="1"/>
</dbReference>
<evidence type="ECO:0000313" key="8">
    <source>
        <dbReference type="Proteomes" id="UP001174694"/>
    </source>
</evidence>
<dbReference type="GO" id="GO:0030170">
    <property type="term" value="F:pyridoxal phosphate binding"/>
    <property type="evidence" value="ECO:0007669"/>
    <property type="project" value="InterPro"/>
</dbReference>
<dbReference type="PANTHER" id="PTHR42790:SF21">
    <property type="entry name" value="AROMATIC_AMINOADIPATE AMINOTRANSFERASE 1"/>
    <property type="match status" value="1"/>
</dbReference>
<keyword evidence="5" id="KW-0663">Pyridoxal phosphate</keyword>
<evidence type="ECO:0000259" key="6">
    <source>
        <dbReference type="Pfam" id="PF00155"/>
    </source>
</evidence>
<protein>
    <submittedName>
        <fullName evidence="7">Aromatic amino acid aminotransferase</fullName>
    </submittedName>
</protein>
<dbReference type="Pfam" id="PF00155">
    <property type="entry name" value="Aminotran_1_2"/>
    <property type="match status" value="1"/>
</dbReference>
<comment type="caution">
    <text evidence="7">The sequence shown here is derived from an EMBL/GenBank/DDBJ whole genome shotgun (WGS) entry which is preliminary data.</text>
</comment>
<comment type="similarity">
    <text evidence="2">Belongs to the class-I pyridoxal-phosphate-dependent aminotransferase family.</text>
</comment>
<accession>A0AA38RQI0</accession>
<evidence type="ECO:0000256" key="3">
    <source>
        <dbReference type="ARBA" id="ARBA00022576"/>
    </source>
</evidence>
<dbReference type="GO" id="GO:0006571">
    <property type="term" value="P:tyrosine biosynthetic process"/>
    <property type="evidence" value="ECO:0007669"/>
    <property type="project" value="TreeGrafter"/>
</dbReference>
<feature type="domain" description="Aminotransferase class I/classII large" evidence="6">
    <location>
        <begin position="134"/>
        <end position="516"/>
    </location>
</feature>
<dbReference type="AlphaFoldDB" id="A0AA38RQI0"/>
<evidence type="ECO:0000256" key="2">
    <source>
        <dbReference type="ARBA" id="ARBA00007441"/>
    </source>
</evidence>
<name>A0AA38RQI0_9PEZI</name>
<dbReference type="InterPro" id="IPR004839">
    <property type="entry name" value="Aminotransferase_I/II_large"/>
</dbReference>
<keyword evidence="8" id="KW-1185">Reference proteome</keyword>
<dbReference type="GO" id="GO:0009074">
    <property type="term" value="P:aromatic amino acid family catabolic process"/>
    <property type="evidence" value="ECO:0007669"/>
    <property type="project" value="TreeGrafter"/>
</dbReference>
<evidence type="ECO:0000256" key="5">
    <source>
        <dbReference type="ARBA" id="ARBA00022898"/>
    </source>
</evidence>
<evidence type="ECO:0000256" key="1">
    <source>
        <dbReference type="ARBA" id="ARBA00001933"/>
    </source>
</evidence>
<dbReference type="EMBL" id="JANBVO010000002">
    <property type="protein sequence ID" value="KAJ9156303.1"/>
    <property type="molecule type" value="Genomic_DNA"/>
</dbReference>
<dbReference type="GO" id="GO:0047536">
    <property type="term" value="F:2-aminoadipate transaminase activity"/>
    <property type="evidence" value="ECO:0007669"/>
    <property type="project" value="TreeGrafter"/>
</dbReference>
<dbReference type="Gene3D" id="3.40.640.10">
    <property type="entry name" value="Type I PLP-dependent aspartate aminotransferase-like (Major domain)"/>
    <property type="match status" value="1"/>
</dbReference>
<proteinExistence type="inferred from homology"/>
<keyword evidence="4" id="KW-0808">Transferase</keyword>
<dbReference type="InterPro" id="IPR015424">
    <property type="entry name" value="PyrdxlP-dep_Trfase"/>
</dbReference>
<dbReference type="SUPFAM" id="SSF53383">
    <property type="entry name" value="PLP-dependent transferases"/>
    <property type="match status" value="1"/>
</dbReference>
<sequence length="525" mass="58250">MGSVRELPEAIDLSHHLNTKSKSRHPSPLKEIIKYMGVDGMISLAGGLPHPSLFPLQSVNVACLAPSAAISSDGSANKSSEDIIKLSLGRNDSPGDLDLTPFLQYGSGAGNAQLLTLARELTDRVHSPLYQYDCLLHPGNTNAWAKVVDLLCEKDDYIFVEEFTYPSAQAFWIPLGIRAVPIGADAEGMSAELLEKVLEGWETSHTNSRRPRVLYLVSVGSNPTGLSISAQRRKEIYDVCVKYDIIIAEDDPYYFLQYPHYQPSEDAVVPQESEAFSASEFLSSLTPSFLSLDYQGRVIRLESFSKTLFPGLRLGYFIANPVFTERLLRATEVETQDPAGLSQALVIALLRRWGIDGYLRWMQSLRFQYQTRRDWLVGSIAKNFTLVEAGKSPIPTAQGLVACLKGESGELKPIFSFVDPTAGMFLWTKFYFSGVKRFGEVAATETSDPEQAFADELWAAWAKQSVLLTPGSYYHPWQGPDMVTSKARGAEPQTAHFRLSFATPTKVQLEQGVDRLLAVVQKYWA</sequence>
<dbReference type="GO" id="GO:0008793">
    <property type="term" value="F:aromatic-amino-acid transaminase activity"/>
    <property type="evidence" value="ECO:0007669"/>
    <property type="project" value="TreeGrafter"/>
</dbReference>
<dbReference type="InterPro" id="IPR050859">
    <property type="entry name" value="Class-I_PLP-dep_aminotransf"/>
</dbReference>
<dbReference type="GO" id="GO:0019878">
    <property type="term" value="P:lysine biosynthetic process via aminoadipic acid"/>
    <property type="evidence" value="ECO:0007669"/>
    <property type="project" value="TreeGrafter"/>
</dbReference>
<dbReference type="InterPro" id="IPR015421">
    <property type="entry name" value="PyrdxlP-dep_Trfase_major"/>
</dbReference>